<dbReference type="RefSeq" id="WP_201924446.1">
    <property type="nucleotide sequence ID" value="NZ_BAABAX010000016.1"/>
</dbReference>
<protein>
    <submittedName>
        <fullName evidence="1">Uncharacterized protein</fullName>
    </submittedName>
</protein>
<gene>
    <name evidence="1" type="ORF">JJQ60_20725</name>
</gene>
<reference evidence="1" key="1">
    <citation type="submission" date="2021-01" db="EMBL/GenBank/DDBJ databases">
        <authorList>
            <person name="Zhong Y.L."/>
        </authorList>
    </citation>
    <scope>NUCLEOTIDE SEQUENCE</scope>
    <source>
        <strain evidence="1">KCTC 23302</strain>
    </source>
</reference>
<organism evidence="1 2">
    <name type="scientific">Aquimarina mytili</name>
    <dbReference type="NCBI Taxonomy" id="874423"/>
    <lineage>
        <taxon>Bacteria</taxon>
        <taxon>Pseudomonadati</taxon>
        <taxon>Bacteroidota</taxon>
        <taxon>Flavobacteriia</taxon>
        <taxon>Flavobacteriales</taxon>
        <taxon>Flavobacteriaceae</taxon>
        <taxon>Aquimarina</taxon>
    </lineage>
</organism>
<dbReference type="EMBL" id="JAERQJ010000015">
    <property type="protein sequence ID" value="MBL0685965.1"/>
    <property type="molecule type" value="Genomic_DNA"/>
</dbReference>
<evidence type="ECO:0000313" key="1">
    <source>
        <dbReference type="EMBL" id="MBL0685965.1"/>
    </source>
</evidence>
<accession>A0A937A1X1</accession>
<keyword evidence="2" id="KW-1185">Reference proteome</keyword>
<proteinExistence type="predicted"/>
<name>A0A937A1X1_9FLAO</name>
<sequence>MKKILKLNGVHELTKKEQQEVIGSNFGRPYCGGPRQCCITTPSGFVFCDYGYCQPNGSCIWA</sequence>
<evidence type="ECO:0000313" key="2">
    <source>
        <dbReference type="Proteomes" id="UP000651057"/>
    </source>
</evidence>
<comment type="caution">
    <text evidence="1">The sequence shown here is derived from an EMBL/GenBank/DDBJ whole genome shotgun (WGS) entry which is preliminary data.</text>
</comment>
<dbReference type="Proteomes" id="UP000651057">
    <property type="component" value="Unassembled WGS sequence"/>
</dbReference>
<dbReference type="AlphaFoldDB" id="A0A937A1X1"/>